<proteinExistence type="predicted"/>
<evidence type="ECO:0000313" key="3">
    <source>
        <dbReference type="Proteomes" id="UP000467214"/>
    </source>
</evidence>
<feature type="transmembrane region" description="Helical" evidence="1">
    <location>
        <begin position="224"/>
        <end position="244"/>
    </location>
</feature>
<comment type="caution">
    <text evidence="2">The sequence shown here is derived from an EMBL/GenBank/DDBJ whole genome shotgun (WGS) entry which is preliminary data.</text>
</comment>
<feature type="transmembrane region" description="Helical" evidence="1">
    <location>
        <begin position="150"/>
        <end position="180"/>
    </location>
</feature>
<evidence type="ECO:0000313" key="2">
    <source>
        <dbReference type="EMBL" id="MXR37657.1"/>
    </source>
</evidence>
<keyword evidence="3" id="KW-1185">Reference proteome</keyword>
<evidence type="ECO:0008006" key="4">
    <source>
        <dbReference type="Google" id="ProtNLM"/>
    </source>
</evidence>
<evidence type="ECO:0000256" key="1">
    <source>
        <dbReference type="SAM" id="Phobius"/>
    </source>
</evidence>
<accession>A0A845BLX4</accession>
<name>A0A845BLX4_9NEIS</name>
<dbReference type="AlphaFoldDB" id="A0A845BLX4"/>
<keyword evidence="1" id="KW-1133">Transmembrane helix</keyword>
<dbReference type="Proteomes" id="UP000467214">
    <property type="component" value="Unassembled WGS sequence"/>
</dbReference>
<dbReference type="RefSeq" id="WP_160797377.1">
    <property type="nucleotide sequence ID" value="NZ_WSSB01000010.1"/>
</dbReference>
<organism evidence="2 3">
    <name type="scientific">Craterilacuibacter sinensis</name>
    <dbReference type="NCBI Taxonomy" id="2686017"/>
    <lineage>
        <taxon>Bacteria</taxon>
        <taxon>Pseudomonadati</taxon>
        <taxon>Pseudomonadota</taxon>
        <taxon>Betaproteobacteria</taxon>
        <taxon>Neisseriales</taxon>
        <taxon>Neisseriaceae</taxon>
        <taxon>Craterilacuibacter</taxon>
    </lineage>
</organism>
<feature type="transmembrane region" description="Helical" evidence="1">
    <location>
        <begin position="187"/>
        <end position="204"/>
    </location>
</feature>
<protein>
    <recommendedName>
        <fullName evidence="4">EpsG family protein</fullName>
    </recommendedName>
</protein>
<keyword evidence="1" id="KW-0812">Transmembrane</keyword>
<keyword evidence="1" id="KW-0472">Membrane</keyword>
<gene>
    <name evidence="2" type="ORF">GQF02_11805</name>
</gene>
<dbReference type="EMBL" id="WSSB01000010">
    <property type="protein sequence ID" value="MXR37657.1"/>
    <property type="molecule type" value="Genomic_DNA"/>
</dbReference>
<feature type="transmembrane region" description="Helical" evidence="1">
    <location>
        <begin position="80"/>
        <end position="100"/>
    </location>
</feature>
<feature type="transmembrane region" description="Helical" evidence="1">
    <location>
        <begin position="265"/>
        <end position="286"/>
    </location>
</feature>
<feature type="transmembrane region" description="Helical" evidence="1">
    <location>
        <begin position="298"/>
        <end position="315"/>
    </location>
</feature>
<feature type="transmembrane region" description="Helical" evidence="1">
    <location>
        <begin position="21"/>
        <end position="39"/>
    </location>
</feature>
<feature type="transmembrane region" description="Helical" evidence="1">
    <location>
        <begin position="320"/>
        <end position="338"/>
    </location>
</feature>
<reference evidence="2 3" key="1">
    <citation type="submission" date="2019-12" db="EMBL/GenBank/DDBJ databases">
        <title>Neisseriaceae gen. nov. sp. Genome sequencing and assembly.</title>
        <authorList>
            <person name="Liu Z."/>
            <person name="Li A."/>
        </authorList>
    </citation>
    <scope>NUCLEOTIDE SEQUENCE [LARGE SCALE GENOMIC DNA]</scope>
    <source>
        <strain evidence="2 3">B2N2-7</strain>
    </source>
</reference>
<sequence length="340" mass="38426">MKKMTPAIEYKKDKPTLTNTIKLHLAVIFILLFIAMPHLPDYKTYQLIYEERGGYLAIFGRDPGFVLLINTFEPFISYNLFRQFTLALLAFITLLSIQNLQKSLPSKISNVFVLAITPYILLKYGIQIREGIALCLWLAIIMSADNRPKILPFIAIALISISFHISSTPLWALLAIAFYFQPHFPRTASIISISIFASYIFFVADVSRLEQDAFSGLNQKAITISIIQILYWCIYICIFLAAALSNNIKTHKHTPMPNGIRSMQFITKSAMIGFAIGVFIQGINYGSELLQKGLISDLMRIAALLLFIYSTLLAAQRKNIMSLFISTFLMIDTLRIILSA</sequence>